<evidence type="ECO:0000313" key="3">
    <source>
        <dbReference type="EMBL" id="EPS41989.1"/>
    </source>
</evidence>
<dbReference type="InterPro" id="IPR011990">
    <property type="entry name" value="TPR-like_helical_dom_sf"/>
</dbReference>
<dbReference type="AlphaFoldDB" id="S8AGJ2"/>
<protein>
    <submittedName>
        <fullName evidence="3">Uncharacterized protein</fullName>
    </submittedName>
</protein>
<evidence type="ECO:0000313" key="4">
    <source>
        <dbReference type="Proteomes" id="UP000015100"/>
    </source>
</evidence>
<dbReference type="eggNOG" id="ENOG502SMVI">
    <property type="taxonomic scope" value="Eukaryota"/>
</dbReference>
<accession>S8AGJ2</accession>
<organism evidence="3 4">
    <name type="scientific">Dactylellina haptotyla (strain CBS 200.50)</name>
    <name type="common">Nematode-trapping fungus</name>
    <name type="synonym">Monacrosporium haptotylum</name>
    <dbReference type="NCBI Taxonomy" id="1284197"/>
    <lineage>
        <taxon>Eukaryota</taxon>
        <taxon>Fungi</taxon>
        <taxon>Dikarya</taxon>
        <taxon>Ascomycota</taxon>
        <taxon>Pezizomycotina</taxon>
        <taxon>Orbiliomycetes</taxon>
        <taxon>Orbiliales</taxon>
        <taxon>Orbiliaceae</taxon>
        <taxon>Dactylellina</taxon>
    </lineage>
</organism>
<keyword evidence="4" id="KW-1185">Reference proteome</keyword>
<dbReference type="Gene3D" id="1.25.40.10">
    <property type="entry name" value="Tetratricopeptide repeat domain"/>
    <property type="match status" value="2"/>
</dbReference>
<sequence length="976" mass="110060">MGQKQSRSSINPRDVPSNAARASLAPNPREAELRIEHSGLIRGGEPVVAADIALQAVHDNKTRLGSEHPTTLSSMFELGRAYHRDRRIEKALRVFEELLPLNEKIFGPTGTRTLVTLDAICEELCNLGKYELSLAHLIDLKERCERILGPEYEHTIRVLVDIGHMSKHLDKTQEASSAFSLALDRSKRGLGQRHDLTLAILNDLRGLKEPSPPNLGEMKALLRRNVLPVDTKPFSKSRSITFMDLYSGSKLAIMTSVGYEASNAMMLRIGPINGESAPKPPEHIPTYHADLNEVRLRHIPGDIHPGNSFEALINRSIDILPQYAPPTTLQAVDKHVAWLKSLKSLDDLLSSKENPVWFFQRKQSFLQQSRFQRWNPELLEQYVLVPVGGGFANAEDCLFVSHYWRTQPHPDPDGEDLRELQRLLSLGFWSKALFVWVDWTCLPQWERTAPQQQYFSQALLSIPKLVRDCSFIAHFPEFRPRLWVLFEVAAFTFNRADAVGLACTDTFQKHLLQMKGDGVRLVLDKYGYKCTNKSDREWVITSLEILLTLRKVVPSIDERRQILDAIDNAAVRTCVHEELGVEIDKKRGLIKANGTNFQFNPLPVVDGFPSSVSEARITGGYAARLKRALERADQCSGRAGISEIAREFDRSGDYKIAEIVHRRAVAASGAAVALEDLTINLERQERYQDAATICQQQIIRFGESTELLQKRVALQQSEARLVMFHKWKFQPLEASLRIGDETGRAEAVQEPALRNGLRRSWLQRLDMSVWQSEDPVAMKSMEEQSLEFEKEGNFLKAQDIHWSLLARRKQLLGPCHVDTRRSLTNFARVIRLRGKPEAAHIVYGIALAVCDFTLGPKNPESRAVLGDLAAAVLQQGQQGVARSYYRQQLERALAVVEWDDPETFPIKFFLKALAGNAELKIVQCEETTVQIMGLSPGSAKRGPPPSKNKLQKLDGPLVMLDLENADPLLQKFILAW</sequence>
<dbReference type="HOGENOM" id="CLU_317632_0_0_1"/>
<dbReference type="InterPro" id="IPR019734">
    <property type="entry name" value="TPR_rpt"/>
</dbReference>
<dbReference type="EMBL" id="AQGS01000130">
    <property type="protein sequence ID" value="EPS41989.1"/>
    <property type="molecule type" value="Genomic_DNA"/>
</dbReference>
<dbReference type="OrthoDB" id="2345911at2759"/>
<dbReference type="PANTHER" id="PTHR46082:SF6">
    <property type="entry name" value="AAA+ ATPASE DOMAIN-CONTAINING PROTEIN-RELATED"/>
    <property type="match status" value="1"/>
</dbReference>
<dbReference type="SUPFAM" id="SSF48452">
    <property type="entry name" value="TPR-like"/>
    <property type="match status" value="2"/>
</dbReference>
<proteinExistence type="predicted"/>
<name>S8AGJ2_DACHA</name>
<feature type="compositionally biased region" description="Polar residues" evidence="2">
    <location>
        <begin position="1"/>
        <end position="11"/>
    </location>
</feature>
<dbReference type="Proteomes" id="UP000015100">
    <property type="component" value="Unassembled WGS sequence"/>
</dbReference>
<feature type="region of interest" description="Disordered" evidence="2">
    <location>
        <begin position="1"/>
        <end position="29"/>
    </location>
</feature>
<reference evidence="3 4" key="1">
    <citation type="journal article" date="2013" name="PLoS Genet.">
        <title>Genomic mechanisms accounting for the adaptation to parasitism in nematode-trapping fungi.</title>
        <authorList>
            <person name="Meerupati T."/>
            <person name="Andersson K.M."/>
            <person name="Friman E."/>
            <person name="Kumar D."/>
            <person name="Tunlid A."/>
            <person name="Ahren D."/>
        </authorList>
    </citation>
    <scope>NUCLEOTIDE SEQUENCE [LARGE SCALE GENOMIC DNA]</scope>
    <source>
        <strain evidence="3 4">CBS 200.50</strain>
    </source>
</reference>
<dbReference type="PANTHER" id="PTHR46082">
    <property type="entry name" value="ATP/GTP-BINDING PROTEIN-RELATED"/>
    <property type="match status" value="1"/>
</dbReference>
<feature type="repeat" description="TPR" evidence="1">
    <location>
        <begin position="72"/>
        <end position="105"/>
    </location>
</feature>
<dbReference type="InterPro" id="IPR053137">
    <property type="entry name" value="NLR-like"/>
</dbReference>
<evidence type="ECO:0000256" key="2">
    <source>
        <dbReference type="SAM" id="MobiDB-lite"/>
    </source>
</evidence>
<comment type="caution">
    <text evidence="3">The sequence shown here is derived from an EMBL/GenBank/DDBJ whole genome shotgun (WGS) entry which is preliminary data.</text>
</comment>
<evidence type="ECO:0000256" key="1">
    <source>
        <dbReference type="PROSITE-ProRule" id="PRU00339"/>
    </source>
</evidence>
<gene>
    <name evidence="3" type="ORF">H072_4024</name>
</gene>
<dbReference type="PROSITE" id="PS50005">
    <property type="entry name" value="TPR"/>
    <property type="match status" value="1"/>
</dbReference>
<keyword evidence="1" id="KW-0802">TPR repeat</keyword>
<dbReference type="STRING" id="1284197.S8AGJ2"/>
<reference evidence="4" key="2">
    <citation type="submission" date="2013-04" db="EMBL/GenBank/DDBJ databases">
        <title>Genomic mechanisms accounting for the adaptation to parasitism in nematode-trapping fungi.</title>
        <authorList>
            <person name="Ahren D.G."/>
        </authorList>
    </citation>
    <scope>NUCLEOTIDE SEQUENCE [LARGE SCALE GENOMIC DNA]</scope>
    <source>
        <strain evidence="4">CBS 200.50</strain>
    </source>
</reference>